<feature type="transmembrane region" description="Helical" evidence="1">
    <location>
        <begin position="78"/>
        <end position="96"/>
    </location>
</feature>
<evidence type="ECO:0000256" key="1">
    <source>
        <dbReference type="SAM" id="Phobius"/>
    </source>
</evidence>
<dbReference type="EMBL" id="FOGB01000014">
    <property type="protein sequence ID" value="SER00736.1"/>
    <property type="molecule type" value="Genomic_DNA"/>
</dbReference>
<keyword evidence="1" id="KW-0472">Membrane</keyword>
<feature type="transmembrane region" description="Helical" evidence="1">
    <location>
        <begin position="21"/>
        <end position="42"/>
    </location>
</feature>
<feature type="transmembrane region" description="Helical" evidence="1">
    <location>
        <begin position="176"/>
        <end position="194"/>
    </location>
</feature>
<dbReference type="OrthoDB" id="9792424at2"/>
<evidence type="ECO:0000313" key="3">
    <source>
        <dbReference type="Proteomes" id="UP000198749"/>
    </source>
</evidence>
<feature type="transmembrane region" description="Helical" evidence="1">
    <location>
        <begin position="152"/>
        <end position="169"/>
    </location>
</feature>
<feature type="transmembrane region" description="Helical" evidence="1">
    <location>
        <begin position="327"/>
        <end position="348"/>
    </location>
</feature>
<evidence type="ECO:0000313" key="2">
    <source>
        <dbReference type="EMBL" id="SER00736.1"/>
    </source>
</evidence>
<dbReference type="NCBIfam" id="TIGR00843">
    <property type="entry name" value="benE"/>
    <property type="match status" value="1"/>
</dbReference>
<keyword evidence="1" id="KW-1133">Transmembrane helix</keyword>
<feature type="transmembrane region" description="Helical" evidence="1">
    <location>
        <begin position="54"/>
        <end position="73"/>
    </location>
</feature>
<organism evidence="2 3">
    <name type="scientific">Amphritea atlantica</name>
    <dbReference type="NCBI Taxonomy" id="355243"/>
    <lineage>
        <taxon>Bacteria</taxon>
        <taxon>Pseudomonadati</taxon>
        <taxon>Pseudomonadota</taxon>
        <taxon>Gammaproteobacteria</taxon>
        <taxon>Oceanospirillales</taxon>
        <taxon>Oceanospirillaceae</taxon>
        <taxon>Amphritea</taxon>
    </lineage>
</organism>
<keyword evidence="1" id="KW-0812">Transmembrane</keyword>
<feature type="transmembrane region" description="Helical" evidence="1">
    <location>
        <begin position="128"/>
        <end position="146"/>
    </location>
</feature>
<dbReference type="RefSeq" id="WP_091360883.1">
    <property type="nucleotide sequence ID" value="NZ_AP025284.1"/>
</dbReference>
<dbReference type="AlphaFoldDB" id="A0A1H9KNJ7"/>
<dbReference type="GO" id="GO:0005886">
    <property type="term" value="C:plasma membrane"/>
    <property type="evidence" value="ECO:0007669"/>
    <property type="project" value="TreeGrafter"/>
</dbReference>
<dbReference type="GO" id="GO:0042925">
    <property type="term" value="F:benzoate transmembrane transporter activity"/>
    <property type="evidence" value="ECO:0007669"/>
    <property type="project" value="InterPro"/>
</dbReference>
<dbReference type="PANTHER" id="PTHR30199:SF0">
    <property type="entry name" value="INNER MEMBRANE PROTEIN YDCO"/>
    <property type="match status" value="1"/>
</dbReference>
<name>A0A1H9KNJ7_9GAMM</name>
<dbReference type="InterPro" id="IPR004711">
    <property type="entry name" value="Benzoate_Transporter"/>
</dbReference>
<sequence>MGSIKSRPGVAGLFNLSHLSAGFVAVLVGYTSSAVIIFQAAAAAGASTAEISSWLWALGIGMGLTSAGLSLYFRTPVLTAWSTPGAALLVTALSGVPINEAIGIFIFSSGLILLCGITGWFEKIMHHVPMPLAGAMLAGVLLQFGIDLFKVMQSSLLLVGLMLAVFIAVKRLLPRYTIPIVLLAGTATALIQGQLNVEVLNWQLSTPLWVTPTFNLQTMIGVGVPLFIITMASQNVPGVAVLRANGYETPVSPLLTWTGFAGVVLAPFGGFSYNLAAITAAICMGDEAGQDRSKRYMASVWAGGFYLLTGLFGSTIASLFTAFPTALVMAIAGLALLSTIGNSLSAALADPGDREAALLTFLVTASGLNLLGISSAFWGLCIGLIAYYVQKSVRLSR</sequence>
<gene>
    <name evidence="2" type="ORF">SAMN03080615_03563</name>
</gene>
<dbReference type="Proteomes" id="UP000198749">
    <property type="component" value="Unassembled WGS sequence"/>
</dbReference>
<dbReference type="Pfam" id="PF03594">
    <property type="entry name" value="BenE"/>
    <property type="match status" value="1"/>
</dbReference>
<feature type="transmembrane region" description="Helical" evidence="1">
    <location>
        <begin position="214"/>
        <end position="233"/>
    </location>
</feature>
<feature type="transmembrane region" description="Helical" evidence="1">
    <location>
        <begin position="102"/>
        <end position="121"/>
    </location>
</feature>
<feature type="transmembrane region" description="Helical" evidence="1">
    <location>
        <begin position="368"/>
        <end position="389"/>
    </location>
</feature>
<reference evidence="3" key="1">
    <citation type="submission" date="2016-10" db="EMBL/GenBank/DDBJ databases">
        <authorList>
            <person name="Varghese N."/>
            <person name="Submissions S."/>
        </authorList>
    </citation>
    <scope>NUCLEOTIDE SEQUENCE [LARGE SCALE GENOMIC DNA]</scope>
    <source>
        <strain evidence="3">DSM 18887</strain>
    </source>
</reference>
<feature type="transmembrane region" description="Helical" evidence="1">
    <location>
        <begin position="296"/>
        <end position="320"/>
    </location>
</feature>
<protein>
    <submittedName>
        <fullName evidence="2">Benzoate membrane transport protein</fullName>
    </submittedName>
</protein>
<accession>A0A1H9KNJ7</accession>
<dbReference type="PANTHER" id="PTHR30199">
    <property type="entry name" value="MFS FAMILY TRANSPORTER, PREDICTED SUBSTRATE BENZOATE"/>
    <property type="match status" value="1"/>
</dbReference>
<keyword evidence="3" id="KW-1185">Reference proteome</keyword>
<proteinExistence type="predicted"/>
<feature type="transmembrane region" description="Helical" evidence="1">
    <location>
        <begin position="254"/>
        <end position="276"/>
    </location>
</feature>